<gene>
    <name evidence="1" type="ORF">FA95DRAFT_1140581</name>
</gene>
<dbReference type="Proteomes" id="UP000814033">
    <property type="component" value="Unassembled WGS sequence"/>
</dbReference>
<protein>
    <submittedName>
        <fullName evidence="1">Uncharacterized protein</fullName>
    </submittedName>
</protein>
<reference evidence="1" key="2">
    <citation type="journal article" date="2022" name="New Phytol.">
        <title>Evolutionary transition to the ectomycorrhizal habit in the genomes of a hyperdiverse lineage of mushroom-forming fungi.</title>
        <authorList>
            <person name="Looney B."/>
            <person name="Miyauchi S."/>
            <person name="Morin E."/>
            <person name="Drula E."/>
            <person name="Courty P.E."/>
            <person name="Kohler A."/>
            <person name="Kuo A."/>
            <person name="LaButti K."/>
            <person name="Pangilinan J."/>
            <person name="Lipzen A."/>
            <person name="Riley R."/>
            <person name="Andreopoulos W."/>
            <person name="He G."/>
            <person name="Johnson J."/>
            <person name="Nolan M."/>
            <person name="Tritt A."/>
            <person name="Barry K.W."/>
            <person name="Grigoriev I.V."/>
            <person name="Nagy L.G."/>
            <person name="Hibbett D."/>
            <person name="Henrissat B."/>
            <person name="Matheny P.B."/>
            <person name="Labbe J."/>
            <person name="Martin F.M."/>
        </authorList>
    </citation>
    <scope>NUCLEOTIDE SEQUENCE</scope>
    <source>
        <strain evidence="1">FP105234-sp</strain>
    </source>
</reference>
<sequence length="178" mass="19482">MSTCTRTLQPTHLPKRGAPNAIAALPSAPPSQPHLELKRRIANVRTEHDNQPAFGLLLPLPTQLARFQTRYQRALAVPMPERNTTITSPASKCCCPAMANVSPRPSTSCSTQPAAALHVMQDATRRRRRPSSPLRVPYPTASIFHSSHPRLIPPRFDCGVHGAAFPSIRVGRYAGPCR</sequence>
<proteinExistence type="predicted"/>
<name>A0ACB8RUK0_9AGAM</name>
<reference evidence="1" key="1">
    <citation type="submission" date="2021-02" db="EMBL/GenBank/DDBJ databases">
        <authorList>
            <consortium name="DOE Joint Genome Institute"/>
            <person name="Ahrendt S."/>
            <person name="Looney B.P."/>
            <person name="Miyauchi S."/>
            <person name="Morin E."/>
            <person name="Drula E."/>
            <person name="Courty P.E."/>
            <person name="Chicoki N."/>
            <person name="Fauchery L."/>
            <person name="Kohler A."/>
            <person name="Kuo A."/>
            <person name="Labutti K."/>
            <person name="Pangilinan J."/>
            <person name="Lipzen A."/>
            <person name="Riley R."/>
            <person name="Andreopoulos W."/>
            <person name="He G."/>
            <person name="Johnson J."/>
            <person name="Barry K.W."/>
            <person name="Grigoriev I.V."/>
            <person name="Nagy L."/>
            <person name="Hibbett D."/>
            <person name="Henrissat B."/>
            <person name="Matheny P.B."/>
            <person name="Labbe J."/>
            <person name="Martin F."/>
        </authorList>
    </citation>
    <scope>NUCLEOTIDE SEQUENCE</scope>
    <source>
        <strain evidence="1">FP105234-sp</strain>
    </source>
</reference>
<keyword evidence="2" id="KW-1185">Reference proteome</keyword>
<evidence type="ECO:0000313" key="1">
    <source>
        <dbReference type="EMBL" id="KAI0047979.1"/>
    </source>
</evidence>
<accession>A0ACB8RUK0</accession>
<organism evidence="1 2">
    <name type="scientific">Auriscalpium vulgare</name>
    <dbReference type="NCBI Taxonomy" id="40419"/>
    <lineage>
        <taxon>Eukaryota</taxon>
        <taxon>Fungi</taxon>
        <taxon>Dikarya</taxon>
        <taxon>Basidiomycota</taxon>
        <taxon>Agaricomycotina</taxon>
        <taxon>Agaricomycetes</taxon>
        <taxon>Russulales</taxon>
        <taxon>Auriscalpiaceae</taxon>
        <taxon>Auriscalpium</taxon>
    </lineage>
</organism>
<evidence type="ECO:0000313" key="2">
    <source>
        <dbReference type="Proteomes" id="UP000814033"/>
    </source>
</evidence>
<comment type="caution">
    <text evidence="1">The sequence shown here is derived from an EMBL/GenBank/DDBJ whole genome shotgun (WGS) entry which is preliminary data.</text>
</comment>
<dbReference type="EMBL" id="MU275894">
    <property type="protein sequence ID" value="KAI0047979.1"/>
    <property type="molecule type" value="Genomic_DNA"/>
</dbReference>